<evidence type="ECO:0000313" key="3">
    <source>
        <dbReference type="Proteomes" id="UP000812267"/>
    </source>
</evidence>
<feature type="transmembrane region" description="Helical" evidence="1">
    <location>
        <begin position="135"/>
        <end position="155"/>
    </location>
</feature>
<dbReference type="RefSeq" id="WP_216505302.1">
    <property type="nucleotide sequence ID" value="NZ_JAHMHJ010000001.1"/>
</dbReference>
<keyword evidence="1" id="KW-0472">Membrane</keyword>
<dbReference type="EMBL" id="JAHMHK010000001">
    <property type="protein sequence ID" value="MBU4693504.1"/>
    <property type="molecule type" value="Genomic_DNA"/>
</dbReference>
<organism evidence="2 3">
    <name type="scientific">Mycoplasma zalophidermidis</name>
    <dbReference type="NCBI Taxonomy" id="398174"/>
    <lineage>
        <taxon>Bacteria</taxon>
        <taxon>Bacillati</taxon>
        <taxon>Mycoplasmatota</taxon>
        <taxon>Mollicutes</taxon>
        <taxon>Mycoplasmataceae</taxon>
        <taxon>Mycoplasma</taxon>
    </lineage>
</organism>
<feature type="transmembrane region" description="Helical" evidence="1">
    <location>
        <begin position="24"/>
        <end position="50"/>
    </location>
</feature>
<sequence length="213" mass="23932">MLKTSKSNLEPTKSNAKIHTRSGLIYHIVCLAVYLAFFLIAGVSVFLGYIPFGPTQLTYLPLIVVIATVHLGFNGSLISGLGFGFSSFIAAFILGVIKYQNFDLSVVPRVMMSLIVYLIYILINMKNKPKMWKFLVLILAATFLNTAFVLGSQYFHNKFIGEIKGILPPLEWMVAHTVNLISEPLFNLLIGLAAYLPLLEIRKKYLERLNLSW</sequence>
<evidence type="ECO:0008006" key="4">
    <source>
        <dbReference type="Google" id="ProtNLM"/>
    </source>
</evidence>
<keyword evidence="1" id="KW-1133">Transmembrane helix</keyword>
<feature type="transmembrane region" description="Helical" evidence="1">
    <location>
        <begin position="106"/>
        <end position="123"/>
    </location>
</feature>
<dbReference type="Proteomes" id="UP000812267">
    <property type="component" value="Unassembled WGS sequence"/>
</dbReference>
<evidence type="ECO:0000313" key="2">
    <source>
        <dbReference type="EMBL" id="MBU4693504.1"/>
    </source>
</evidence>
<feature type="transmembrane region" description="Helical" evidence="1">
    <location>
        <begin position="80"/>
        <end position="100"/>
    </location>
</feature>
<keyword evidence="3" id="KW-1185">Reference proteome</keyword>
<proteinExistence type="predicted"/>
<feature type="transmembrane region" description="Helical" evidence="1">
    <location>
        <begin position="56"/>
        <end position="73"/>
    </location>
</feature>
<evidence type="ECO:0000256" key="1">
    <source>
        <dbReference type="SAM" id="Phobius"/>
    </source>
</evidence>
<feature type="transmembrane region" description="Helical" evidence="1">
    <location>
        <begin position="175"/>
        <end position="198"/>
    </location>
</feature>
<protein>
    <recommendedName>
        <fullName evidence="4">ECF transporter S component</fullName>
    </recommendedName>
</protein>
<name>A0ABS6DR77_9MOLU</name>
<keyword evidence="1" id="KW-0812">Transmembrane</keyword>
<comment type="caution">
    <text evidence="2">The sequence shown here is derived from an EMBL/GenBank/DDBJ whole genome shotgun (WGS) entry which is preliminary data.</text>
</comment>
<gene>
    <name evidence="2" type="ORF">KQ878_01210</name>
</gene>
<accession>A0ABS6DR77</accession>
<reference evidence="2" key="1">
    <citation type="submission" date="2021-06" db="EMBL/GenBank/DDBJ databases">
        <title>Novel Mycoplasma species detected in California sea lions (Zalophus californianus) from the USA.</title>
        <authorList>
            <person name="Volokhov D.V."/>
            <person name="Furtak V.A."/>
            <person name="Zagorodnyaya T.A."/>
        </authorList>
    </citation>
    <scope>NUCLEOTIDE SEQUENCE [LARGE SCALE GENOMIC DNA]</scope>
    <source>
        <strain evidence="2">CSL 4779</strain>
    </source>
</reference>